<dbReference type="PANTHER" id="PTHR45138">
    <property type="entry name" value="REGULATORY COMPONENTS OF SENSORY TRANSDUCTION SYSTEM"/>
    <property type="match status" value="1"/>
</dbReference>
<accession>A0ABZ0L7X6</accession>
<dbReference type="NCBIfam" id="TIGR00254">
    <property type="entry name" value="GGDEF"/>
    <property type="match status" value="1"/>
</dbReference>
<dbReference type="InterPro" id="IPR050469">
    <property type="entry name" value="Diguanylate_Cyclase"/>
</dbReference>
<dbReference type="InterPro" id="IPR043128">
    <property type="entry name" value="Rev_trsase/Diguanyl_cyclase"/>
</dbReference>
<dbReference type="RefSeq" id="WP_317969876.1">
    <property type="nucleotide sequence ID" value="NZ_CP129118.1"/>
</dbReference>
<organism evidence="3 4">
    <name type="scientific">Sporosarcina oncorhynchi</name>
    <dbReference type="NCBI Taxonomy" id="3056444"/>
    <lineage>
        <taxon>Bacteria</taxon>
        <taxon>Bacillati</taxon>
        <taxon>Bacillota</taxon>
        <taxon>Bacilli</taxon>
        <taxon>Bacillales</taxon>
        <taxon>Caryophanaceae</taxon>
        <taxon>Sporosarcina</taxon>
    </lineage>
</organism>
<keyword evidence="3" id="KW-0548">Nucleotidyltransferase</keyword>
<reference evidence="3 4" key="1">
    <citation type="submission" date="2023-06" db="EMBL/GenBank/DDBJ databases">
        <title>Sporosarcina sp. nov., isolated from Korean tranditional fermented seafood 'Jeotgal'.</title>
        <authorList>
            <person name="Yang A.I."/>
            <person name="Shin N.-R."/>
        </authorList>
    </citation>
    <scope>NUCLEOTIDE SEQUENCE [LARGE SCALE GENOMIC DNA]</scope>
    <source>
        <strain evidence="3 4">T2O-4</strain>
    </source>
</reference>
<evidence type="ECO:0000313" key="3">
    <source>
        <dbReference type="EMBL" id="WOV88628.1"/>
    </source>
</evidence>
<sequence>MNYIRVKLTVVLLVFSLLLSLVIAVVDYDKLRETVLQSQATEIHFAEDKIIHNLSTIDKVYNLFDVEMAEKMKTISMELLVKYEREPDFGSWDFDVLKEEYDMDIFILDETNTVIYSSFEEDIGLDFKACCSGFSKLLDQRRKEGEFTHDGLDLQSKTGEFKKFSYMPTPDQHYLIELAVLLEDKEIYKQFNFMDTIESLLQEYDIIEAIDVYNSGGNLLGVKTKGFKMNMINERFLDVFEQVRKKGETEEVFVSENGEKLTYRFIPYQADEMRGYSTKRVVAIAYNNDIVAGMLSEYKNQFFRQLIVILIGVIALSFIIARIVSKPIHLAFHDSLTGLSNRAAFEDERQKRVHRNKKHALMMIDLDDFKSINDQLGHVEGDKILKVFASTIKDIISPGHLAARVGGDEFLVLLDTDETENIEKNAKLLIKKFNNRMDEYSFDKGMRTSISIGIASSLEKEPFDELYTRADQALYKSKMNGKNQYSISE</sequence>
<dbReference type="PANTHER" id="PTHR45138:SF9">
    <property type="entry name" value="DIGUANYLATE CYCLASE DGCM-RELATED"/>
    <property type="match status" value="1"/>
</dbReference>
<dbReference type="EMBL" id="CP129118">
    <property type="protein sequence ID" value="WOV88628.1"/>
    <property type="molecule type" value="Genomic_DNA"/>
</dbReference>
<feature type="transmembrane region" description="Helical" evidence="1">
    <location>
        <begin position="302"/>
        <end position="324"/>
    </location>
</feature>
<protein>
    <submittedName>
        <fullName evidence="3">GGDEF domain-containing protein</fullName>
        <ecNumber evidence="3">2.7.7.65</ecNumber>
    </submittedName>
</protein>
<feature type="domain" description="GGDEF" evidence="2">
    <location>
        <begin position="357"/>
        <end position="489"/>
    </location>
</feature>
<proteinExistence type="predicted"/>
<dbReference type="PROSITE" id="PS50887">
    <property type="entry name" value="GGDEF"/>
    <property type="match status" value="1"/>
</dbReference>
<keyword evidence="1" id="KW-1133">Transmembrane helix</keyword>
<dbReference type="CDD" id="cd01949">
    <property type="entry name" value="GGDEF"/>
    <property type="match status" value="1"/>
</dbReference>
<keyword evidence="4" id="KW-1185">Reference proteome</keyword>
<dbReference type="SMART" id="SM00267">
    <property type="entry name" value="GGDEF"/>
    <property type="match status" value="1"/>
</dbReference>
<gene>
    <name evidence="3" type="ORF">QWT69_05820</name>
</gene>
<dbReference type="InterPro" id="IPR000160">
    <property type="entry name" value="GGDEF_dom"/>
</dbReference>
<dbReference type="EC" id="2.7.7.65" evidence="3"/>
<keyword evidence="3" id="KW-0808">Transferase</keyword>
<keyword evidence="1" id="KW-0812">Transmembrane</keyword>
<dbReference type="Proteomes" id="UP001303902">
    <property type="component" value="Chromosome"/>
</dbReference>
<name>A0ABZ0L7X6_9BACL</name>
<dbReference type="SUPFAM" id="SSF55073">
    <property type="entry name" value="Nucleotide cyclase"/>
    <property type="match status" value="1"/>
</dbReference>
<evidence type="ECO:0000259" key="2">
    <source>
        <dbReference type="PROSITE" id="PS50887"/>
    </source>
</evidence>
<dbReference type="GO" id="GO:0052621">
    <property type="term" value="F:diguanylate cyclase activity"/>
    <property type="evidence" value="ECO:0007669"/>
    <property type="project" value="UniProtKB-EC"/>
</dbReference>
<keyword evidence="1" id="KW-0472">Membrane</keyword>
<dbReference type="InterPro" id="IPR029787">
    <property type="entry name" value="Nucleotide_cyclase"/>
</dbReference>
<dbReference type="Gene3D" id="3.30.70.270">
    <property type="match status" value="1"/>
</dbReference>
<evidence type="ECO:0000256" key="1">
    <source>
        <dbReference type="SAM" id="Phobius"/>
    </source>
</evidence>
<dbReference type="Pfam" id="PF00990">
    <property type="entry name" value="GGDEF"/>
    <property type="match status" value="1"/>
</dbReference>
<evidence type="ECO:0000313" key="4">
    <source>
        <dbReference type="Proteomes" id="UP001303902"/>
    </source>
</evidence>